<organism evidence="2 3">
    <name type="scientific">Caenorhabditis bovis</name>
    <dbReference type="NCBI Taxonomy" id="2654633"/>
    <lineage>
        <taxon>Eukaryota</taxon>
        <taxon>Metazoa</taxon>
        <taxon>Ecdysozoa</taxon>
        <taxon>Nematoda</taxon>
        <taxon>Chromadorea</taxon>
        <taxon>Rhabditida</taxon>
        <taxon>Rhabditina</taxon>
        <taxon>Rhabditomorpha</taxon>
        <taxon>Rhabditoidea</taxon>
        <taxon>Rhabditidae</taxon>
        <taxon>Peloderinae</taxon>
        <taxon>Caenorhabditis</taxon>
    </lineage>
</organism>
<dbReference type="OrthoDB" id="5799120at2759"/>
<sequence>MLPRNDESALNDIEERINSMERRLRNAQAAKNAYVQYLRSKYPNWRPIQSSLNFDNETVINKLATSDYHWDTDVSLRNNYSTSYSNQMTSGIPKSGPLLESDIRNAKRRLIEISAQLRNLRDNRMSMSTESFMRSVPFLANQREPLKLASVASDEQIMADVRQRLSSIRYSEYEPPKTPTGEDKLEEELRIEREKMIEDIRAGRTAPTPPPEPQQVRFVEPNVDGKKEEVKTAPLEKIIIPESEIREPKPVQTQILPIPVVPEPAPIQGQNAYTKMMSLLSQPNEESSDESETAPAPQPAPAVKPNPPTPGMGLLSQYLSKVDDSSSSDDGLTIKKSKTTILDAKPKPSMSTALANDSDDDFFD</sequence>
<dbReference type="AlphaFoldDB" id="A0A8S1E9B4"/>
<evidence type="ECO:0000256" key="1">
    <source>
        <dbReference type="SAM" id="MobiDB-lite"/>
    </source>
</evidence>
<evidence type="ECO:0000313" key="2">
    <source>
        <dbReference type="EMBL" id="CAB3397204.1"/>
    </source>
</evidence>
<dbReference type="EMBL" id="CADEPM010000001">
    <property type="protein sequence ID" value="CAB3397204.1"/>
    <property type="molecule type" value="Genomic_DNA"/>
</dbReference>
<dbReference type="Proteomes" id="UP000494206">
    <property type="component" value="Unassembled WGS sequence"/>
</dbReference>
<gene>
    <name evidence="2" type="ORF">CBOVIS_LOCUS655</name>
</gene>
<feature type="compositionally biased region" description="Polar residues" evidence="1">
    <location>
        <begin position="268"/>
        <end position="285"/>
    </location>
</feature>
<comment type="caution">
    <text evidence="2">The sequence shown here is derived from an EMBL/GenBank/DDBJ whole genome shotgun (WGS) entry which is preliminary data.</text>
</comment>
<feature type="compositionally biased region" description="Pro residues" evidence="1">
    <location>
        <begin position="296"/>
        <end position="310"/>
    </location>
</feature>
<proteinExistence type="predicted"/>
<name>A0A8S1E9B4_9PELO</name>
<keyword evidence="3" id="KW-1185">Reference proteome</keyword>
<reference evidence="2 3" key="1">
    <citation type="submission" date="2020-04" db="EMBL/GenBank/DDBJ databases">
        <authorList>
            <person name="Laetsch R D."/>
            <person name="Stevens L."/>
            <person name="Kumar S."/>
            <person name="Blaxter L. M."/>
        </authorList>
    </citation>
    <scope>NUCLEOTIDE SEQUENCE [LARGE SCALE GENOMIC DNA]</scope>
</reference>
<evidence type="ECO:0000313" key="3">
    <source>
        <dbReference type="Proteomes" id="UP000494206"/>
    </source>
</evidence>
<accession>A0A8S1E9B4</accession>
<protein>
    <submittedName>
        <fullName evidence="2">Uncharacterized protein</fullName>
    </submittedName>
</protein>
<feature type="region of interest" description="Disordered" evidence="1">
    <location>
        <begin position="267"/>
        <end position="364"/>
    </location>
</feature>